<protein>
    <submittedName>
        <fullName evidence="2">Uncharacterized protein</fullName>
    </submittedName>
</protein>
<evidence type="ECO:0000256" key="1">
    <source>
        <dbReference type="SAM" id="MobiDB-lite"/>
    </source>
</evidence>
<name>O86604_STRCO</name>
<feature type="region of interest" description="Disordered" evidence="1">
    <location>
        <begin position="43"/>
        <end position="162"/>
    </location>
</feature>
<proteinExistence type="predicted"/>
<dbReference type="InParanoid" id="O86604"/>
<dbReference type="Proteomes" id="UP000001973">
    <property type="component" value="Chromosome"/>
</dbReference>
<dbReference type="PATRIC" id="fig|100226.15.peg.6447"/>
<dbReference type="EMBL" id="AL939127">
    <property type="protein sequence ID" value="CAA20066.1"/>
    <property type="molecule type" value="Genomic_DNA"/>
</dbReference>
<dbReference type="PIR" id="T29421">
    <property type="entry name" value="T29421"/>
</dbReference>
<dbReference type="AlphaFoldDB" id="O86604"/>
<dbReference type="EMBL" id="AL645882">
    <property type="protein sequence ID" value="CAA20066.1"/>
    <property type="molecule type" value="Genomic_DNA"/>
</dbReference>
<reference evidence="2 3" key="1">
    <citation type="journal article" date="1996" name="Mol. Microbiol.">
        <title>A set of ordered cosmids and a detailed genetic and physical map for the 8 Mb Streptomyces coelicolor A3(2) chromosome.</title>
        <authorList>
            <person name="Redenbach M."/>
            <person name="Kieser H.M."/>
            <person name="Denapaite D."/>
            <person name="Eichner A."/>
            <person name="Cullum J."/>
            <person name="Kinashi H."/>
            <person name="Hopwood D.A."/>
        </authorList>
    </citation>
    <scope>NUCLEOTIDE SEQUENCE [LARGE SCALE GENOMIC DNA]</scope>
    <source>
        <strain evidence="3">ATCC BAA-471 / A3(2) / M145</strain>
    </source>
</reference>
<feature type="compositionally biased region" description="Basic residues" evidence="1">
    <location>
        <begin position="122"/>
        <end position="133"/>
    </location>
</feature>
<reference evidence="2 3" key="2">
    <citation type="journal article" date="2002" name="Nature">
        <title>Complete genome sequence of the model actinomycete Streptomyces coelicolor A3(2).</title>
        <authorList>
            <person name="Bentley S.D."/>
            <person name="Chater K.F."/>
            <person name="Cerdeno-Tarraga A.M."/>
            <person name="Challis G.L."/>
            <person name="Thomson N.R."/>
            <person name="James K.D."/>
            <person name="Harris D.E."/>
            <person name="Quail M.A."/>
            <person name="Kieser H."/>
            <person name="Harper D."/>
            <person name="Bateman A."/>
            <person name="Brown S."/>
            <person name="Chandra G."/>
            <person name="Chen C.W."/>
            <person name="Collins M."/>
            <person name="Cronin A."/>
            <person name="Fraser A."/>
            <person name="Goble A."/>
            <person name="Hidalgo J."/>
            <person name="Hornsby T."/>
            <person name="Howarth S."/>
            <person name="Huang C.H."/>
            <person name="Kieser T."/>
            <person name="Larke L."/>
            <person name="Murphy L."/>
            <person name="Oliver K."/>
            <person name="O'Neil S."/>
            <person name="Rabbinowitsch E."/>
            <person name="Rajandream M.A."/>
            <person name="Rutherford K."/>
            <person name="Rutter S."/>
            <person name="Seeger K."/>
            <person name="Saunders D."/>
            <person name="Sharp S."/>
            <person name="Squares R."/>
            <person name="Squares S."/>
            <person name="Taylor K."/>
            <person name="Warren T."/>
            <person name="Wietzorrek A."/>
            <person name="Woodward J."/>
            <person name="Barrell B.G."/>
            <person name="Parkhill J."/>
            <person name="Hopwood D.A."/>
        </authorList>
    </citation>
    <scope>NUCLEOTIDE SEQUENCE [LARGE SCALE GENOMIC DNA]</scope>
    <source>
        <strain evidence="3">ATCC BAA-471 / A3(2) / M145</strain>
    </source>
</reference>
<feature type="compositionally biased region" description="Basic residues" evidence="1">
    <location>
        <begin position="68"/>
        <end position="77"/>
    </location>
</feature>
<sequence>MPPAEPVRIRVRRPRRYFFGTCPKASWTAVMWSDAVFEPALPGLSSAATGSRCRPVRGRRPPSGARRSASRWVRRRPPCQSPPCWAWTHRPQGRQPSGSPSDGLPRTAHTSRRCPPACAQSRRGRTRMKRPACSRRGMPVGDPEDPANSGLEPNPPVPRSSTSLSCACPASRKRSPEWAAEIAFLACPRAGLEALPVRMPGRLPGAILVPAAGRRLPRFPGSRQILRPTTVAARSPPGGGVTMRCWSACSGVSVILSPVGAKVGALRTLGPDVPFLHGLAVKTRLAVSKRRFRPEYADGPGSWA</sequence>
<evidence type="ECO:0000313" key="3">
    <source>
        <dbReference type="Proteomes" id="UP000001973"/>
    </source>
</evidence>
<evidence type="ECO:0000313" key="2">
    <source>
        <dbReference type="EMBL" id="CAA20066.1"/>
    </source>
</evidence>
<dbReference type="STRING" id="100226.gene:17763994"/>
<dbReference type="HOGENOM" id="CLU_915015_0_0_11"/>
<organism evidence="2 3">
    <name type="scientific">Streptomyces coelicolor (strain ATCC BAA-471 / A3(2) / M145)</name>
    <dbReference type="NCBI Taxonomy" id="100226"/>
    <lineage>
        <taxon>Bacteria</taxon>
        <taxon>Bacillati</taxon>
        <taxon>Actinomycetota</taxon>
        <taxon>Actinomycetes</taxon>
        <taxon>Kitasatosporales</taxon>
        <taxon>Streptomycetaceae</taxon>
        <taxon>Streptomyces</taxon>
        <taxon>Streptomyces albidoflavus group</taxon>
    </lineage>
</organism>
<keyword evidence="3" id="KW-1185">Reference proteome</keyword>
<dbReference type="PaxDb" id="100226-SCO6335"/>
<gene>
    <name evidence="2" type="ordered locus">SCO6335</name>
    <name evidence="2" type="ORF">SC3A7.03c</name>
</gene>
<dbReference type="KEGG" id="sco:SCO6335"/>
<accession>O86604</accession>